<dbReference type="GO" id="GO:0006955">
    <property type="term" value="P:immune response"/>
    <property type="evidence" value="ECO:0000318"/>
    <property type="project" value="GO_Central"/>
</dbReference>
<keyword evidence="13" id="KW-1015">Disulfide bond</keyword>
<comment type="similarity">
    <text evidence="18">Belongs to the protein kinase superfamily. Ser/Thr protein kinase family.</text>
</comment>
<dbReference type="Pfam" id="PF07714">
    <property type="entry name" value="PK_Tyr_Ser-Thr"/>
    <property type="match status" value="1"/>
</dbReference>
<dbReference type="PROSITE" id="PS00107">
    <property type="entry name" value="PROTEIN_KINASE_ATP"/>
    <property type="match status" value="1"/>
</dbReference>
<evidence type="ECO:0000256" key="8">
    <source>
        <dbReference type="ARBA" id="ARBA00022741"/>
    </source>
</evidence>
<evidence type="ECO:0000313" key="26">
    <source>
        <dbReference type="Proteomes" id="UP000002051"/>
    </source>
</evidence>
<dbReference type="GO" id="GO:0005886">
    <property type="term" value="C:plasma membrane"/>
    <property type="evidence" value="ECO:0000318"/>
    <property type="project" value="GO_Central"/>
</dbReference>
<dbReference type="PROSITE" id="PS50948">
    <property type="entry name" value="PAN"/>
    <property type="match status" value="1"/>
</dbReference>
<dbReference type="Proteomes" id="UP000002051">
    <property type="component" value="Unassembled WGS sequence"/>
</dbReference>
<keyword evidence="8 18" id="KW-0547">Nucleotide-binding</keyword>
<dbReference type="FunFam" id="1.10.510.10:FF:000060">
    <property type="entry name" value="G-type lectin S-receptor-like serine/threonine-protein kinase"/>
    <property type="match status" value="1"/>
</dbReference>
<keyword evidence="7" id="KW-0732">Signal</keyword>
<evidence type="ECO:0000259" key="23">
    <source>
        <dbReference type="PROSITE" id="PS50948"/>
    </source>
</evidence>
<protein>
    <recommendedName>
        <fullName evidence="18">Receptor-like serine/threonine-protein kinase</fullName>
        <ecNumber evidence="18">2.7.11.1</ecNumber>
    </recommendedName>
</protein>
<dbReference type="Gene3D" id="1.10.510.10">
    <property type="entry name" value="Transferase(Phosphotransferase) domain 1"/>
    <property type="match status" value="1"/>
</dbReference>
<dbReference type="SUPFAM" id="SSF51110">
    <property type="entry name" value="alpha-D-mannose-specific plant lectins"/>
    <property type="match status" value="1"/>
</dbReference>
<dbReference type="InterPro" id="IPR011009">
    <property type="entry name" value="Kinase-like_dom_sf"/>
</dbReference>
<dbReference type="Gene3D" id="3.30.200.20">
    <property type="entry name" value="Phosphorylase Kinase, domain 1"/>
    <property type="match status" value="1"/>
</dbReference>
<evidence type="ECO:0000256" key="9">
    <source>
        <dbReference type="ARBA" id="ARBA00022777"/>
    </source>
</evidence>
<dbReference type="PROSITE" id="PS00108">
    <property type="entry name" value="PROTEIN_KINASE_ST"/>
    <property type="match status" value="1"/>
</dbReference>
<dbReference type="GO" id="GO:0005524">
    <property type="term" value="F:ATP binding"/>
    <property type="evidence" value="ECO:0007669"/>
    <property type="project" value="UniProtKB-UniRule"/>
</dbReference>
<evidence type="ECO:0000256" key="2">
    <source>
        <dbReference type="ARBA" id="ARBA00022475"/>
    </source>
</evidence>
<feature type="binding site" evidence="19">
    <location>
        <position position="560"/>
    </location>
    <ligand>
        <name>ATP</name>
        <dbReference type="ChEBI" id="CHEBI:30616"/>
    </ligand>
</feature>
<dbReference type="GO" id="GO:0048544">
    <property type="term" value="P:recognition of pollen"/>
    <property type="evidence" value="ECO:0007669"/>
    <property type="project" value="InterPro"/>
</dbReference>
<keyword evidence="4" id="KW-0245">EGF-like domain</keyword>
<evidence type="ECO:0000256" key="5">
    <source>
        <dbReference type="ARBA" id="ARBA00022679"/>
    </source>
</evidence>
<evidence type="ECO:0000313" key="24">
    <source>
        <dbReference type="EMBL" id="KEH22738.1"/>
    </source>
</evidence>
<dbReference type="InterPro" id="IPR000719">
    <property type="entry name" value="Prot_kinase_dom"/>
</dbReference>
<evidence type="ECO:0000256" key="19">
    <source>
        <dbReference type="PROSITE-ProRule" id="PRU10141"/>
    </source>
</evidence>
<keyword evidence="5 18" id="KW-0808">Transferase</keyword>
<feature type="transmembrane region" description="Helical" evidence="20">
    <location>
        <begin position="442"/>
        <end position="463"/>
    </location>
</feature>
<comment type="subcellular location">
    <subcellularLocation>
        <location evidence="1">Cell membrane</location>
        <topology evidence="1">Single-pass type I membrane protein</topology>
    </subcellularLocation>
</comment>
<comment type="catalytic activity">
    <reaction evidence="17 18">
        <text>L-seryl-[protein] + ATP = O-phospho-L-seryl-[protein] + ADP + H(+)</text>
        <dbReference type="Rhea" id="RHEA:17989"/>
        <dbReference type="Rhea" id="RHEA-COMP:9863"/>
        <dbReference type="Rhea" id="RHEA-COMP:11604"/>
        <dbReference type="ChEBI" id="CHEBI:15378"/>
        <dbReference type="ChEBI" id="CHEBI:29999"/>
        <dbReference type="ChEBI" id="CHEBI:30616"/>
        <dbReference type="ChEBI" id="CHEBI:83421"/>
        <dbReference type="ChEBI" id="CHEBI:456216"/>
        <dbReference type="EC" id="2.7.11.1"/>
    </reaction>
</comment>
<evidence type="ECO:0000259" key="21">
    <source>
        <dbReference type="PROSITE" id="PS50011"/>
    </source>
</evidence>
<dbReference type="Pfam" id="PF08276">
    <property type="entry name" value="PAN_2"/>
    <property type="match status" value="1"/>
</dbReference>
<dbReference type="Pfam" id="PF00954">
    <property type="entry name" value="S_locus_glycop"/>
    <property type="match status" value="1"/>
</dbReference>
<dbReference type="Gene3D" id="2.90.10.10">
    <property type="entry name" value="Bulb-type lectin domain"/>
    <property type="match status" value="1"/>
</dbReference>
<dbReference type="PANTHER" id="PTHR27002">
    <property type="entry name" value="RECEPTOR-LIKE SERINE/THREONINE-PROTEIN KINASE SD1-8"/>
    <property type="match status" value="1"/>
</dbReference>
<dbReference type="InterPro" id="IPR017441">
    <property type="entry name" value="Protein_kinase_ATP_BS"/>
</dbReference>
<reference evidence="25" key="3">
    <citation type="submission" date="2015-04" db="UniProtKB">
        <authorList>
            <consortium name="EnsemblPlants"/>
        </authorList>
    </citation>
    <scope>IDENTIFICATION</scope>
    <source>
        <strain evidence="25">cv. Jemalong A17</strain>
    </source>
</reference>
<feature type="transmembrane region" description="Helical" evidence="20">
    <location>
        <begin position="12"/>
        <end position="31"/>
    </location>
</feature>
<keyword evidence="14" id="KW-0675">Receptor</keyword>
<evidence type="ECO:0000256" key="18">
    <source>
        <dbReference type="PIRNR" id="PIRNR000641"/>
    </source>
</evidence>
<dbReference type="InterPro" id="IPR036426">
    <property type="entry name" value="Bulb-type_lectin_dom_sf"/>
</dbReference>
<dbReference type="InterPro" id="IPR024171">
    <property type="entry name" value="SRK-like_kinase"/>
</dbReference>
<dbReference type="PROSITE" id="PS50927">
    <property type="entry name" value="BULB_LECTIN"/>
    <property type="match status" value="1"/>
</dbReference>
<dbReference type="FunFam" id="2.90.10.10:FF:000001">
    <property type="entry name" value="G-type lectin S-receptor-like serine/threonine-protein kinase"/>
    <property type="match status" value="1"/>
</dbReference>
<proteinExistence type="inferred from homology"/>
<dbReference type="CDD" id="cd00028">
    <property type="entry name" value="B_lectin"/>
    <property type="match status" value="1"/>
</dbReference>
<dbReference type="InterPro" id="IPR001480">
    <property type="entry name" value="Bulb-type_lectin_dom"/>
</dbReference>
<dbReference type="PANTHER" id="PTHR27002:SF1105">
    <property type="entry name" value="S-LOCUS LECTIN KINASE FAMILY PROTEIN"/>
    <property type="match status" value="1"/>
</dbReference>
<evidence type="ECO:0000259" key="22">
    <source>
        <dbReference type="PROSITE" id="PS50927"/>
    </source>
</evidence>
<evidence type="ECO:0000256" key="12">
    <source>
        <dbReference type="ARBA" id="ARBA00023136"/>
    </source>
</evidence>
<dbReference type="KEGG" id="mtr:25498356"/>
<dbReference type="GO" id="GO:0007165">
    <property type="term" value="P:signal transduction"/>
    <property type="evidence" value="ECO:0000318"/>
    <property type="project" value="GO_Central"/>
</dbReference>
<dbReference type="ExpressionAtlas" id="A0A072U0S1">
    <property type="expression patterns" value="differential"/>
</dbReference>
<comment type="catalytic activity">
    <reaction evidence="16 18">
        <text>L-threonyl-[protein] + ATP = O-phospho-L-threonyl-[protein] + ADP + H(+)</text>
        <dbReference type="Rhea" id="RHEA:46608"/>
        <dbReference type="Rhea" id="RHEA-COMP:11060"/>
        <dbReference type="Rhea" id="RHEA-COMP:11605"/>
        <dbReference type="ChEBI" id="CHEBI:15378"/>
        <dbReference type="ChEBI" id="CHEBI:30013"/>
        <dbReference type="ChEBI" id="CHEBI:30616"/>
        <dbReference type="ChEBI" id="CHEBI:61977"/>
        <dbReference type="ChEBI" id="CHEBI:456216"/>
        <dbReference type="EC" id="2.7.11.1"/>
    </reaction>
</comment>
<feature type="domain" description="Apple" evidence="23">
    <location>
        <begin position="345"/>
        <end position="428"/>
    </location>
</feature>
<dbReference type="HOGENOM" id="CLU_000288_116_1_1"/>
<reference evidence="24 26" key="2">
    <citation type="journal article" date="2014" name="BMC Genomics">
        <title>An improved genome release (version Mt4.0) for the model legume Medicago truncatula.</title>
        <authorList>
            <person name="Tang H."/>
            <person name="Krishnakumar V."/>
            <person name="Bidwell S."/>
            <person name="Rosen B."/>
            <person name="Chan A."/>
            <person name="Zhou S."/>
            <person name="Gentzbittel L."/>
            <person name="Childs K.L."/>
            <person name="Yandell M."/>
            <person name="Gundlach H."/>
            <person name="Mayer K.F."/>
            <person name="Schwartz D.C."/>
            <person name="Town C.D."/>
        </authorList>
    </citation>
    <scope>GENOME REANNOTATION</scope>
    <source>
        <strain evidence="24">A17</strain>
        <strain evidence="25 26">cv. Jemalong A17</strain>
    </source>
</reference>
<feature type="domain" description="Protein kinase" evidence="21">
    <location>
        <begin position="532"/>
        <end position="817"/>
    </location>
</feature>
<name>A0A072U0S1_MEDTR</name>
<dbReference type="FunFam" id="3.30.200.20:FF:000145">
    <property type="entry name" value="receptor-like serine/threonine-protein kinase SD1-8"/>
    <property type="match status" value="1"/>
</dbReference>
<dbReference type="AlphaFoldDB" id="A0A072U0S1"/>
<reference evidence="24 26" key="1">
    <citation type="journal article" date="2011" name="Nature">
        <title>The Medicago genome provides insight into the evolution of rhizobial symbioses.</title>
        <authorList>
            <person name="Young N.D."/>
            <person name="Debelle F."/>
            <person name="Oldroyd G.E."/>
            <person name="Geurts R."/>
            <person name="Cannon S.B."/>
            <person name="Udvardi M.K."/>
            <person name="Benedito V.A."/>
            <person name="Mayer K.F."/>
            <person name="Gouzy J."/>
            <person name="Schoof H."/>
            <person name="Van de Peer Y."/>
            <person name="Proost S."/>
            <person name="Cook D.R."/>
            <person name="Meyers B.C."/>
            <person name="Spannagl M."/>
            <person name="Cheung F."/>
            <person name="De Mita S."/>
            <person name="Krishnakumar V."/>
            <person name="Gundlach H."/>
            <person name="Zhou S."/>
            <person name="Mudge J."/>
            <person name="Bharti A.K."/>
            <person name="Murray J.D."/>
            <person name="Naoumkina M.A."/>
            <person name="Rosen B."/>
            <person name="Silverstein K.A."/>
            <person name="Tang H."/>
            <person name="Rombauts S."/>
            <person name="Zhao P.X."/>
            <person name="Zhou P."/>
            <person name="Barbe V."/>
            <person name="Bardou P."/>
            <person name="Bechner M."/>
            <person name="Bellec A."/>
            <person name="Berger A."/>
            <person name="Berges H."/>
            <person name="Bidwell S."/>
            <person name="Bisseling T."/>
            <person name="Choisne N."/>
            <person name="Couloux A."/>
            <person name="Denny R."/>
            <person name="Deshpande S."/>
            <person name="Dai X."/>
            <person name="Doyle J.J."/>
            <person name="Dudez A.M."/>
            <person name="Farmer A.D."/>
            <person name="Fouteau S."/>
            <person name="Franken C."/>
            <person name="Gibelin C."/>
            <person name="Gish J."/>
            <person name="Goldstein S."/>
            <person name="Gonzalez A.J."/>
            <person name="Green P.J."/>
            <person name="Hallab A."/>
            <person name="Hartog M."/>
            <person name="Hua A."/>
            <person name="Humphray S.J."/>
            <person name="Jeong D.H."/>
            <person name="Jing Y."/>
            <person name="Jocker A."/>
            <person name="Kenton S.M."/>
            <person name="Kim D.J."/>
            <person name="Klee K."/>
            <person name="Lai H."/>
            <person name="Lang C."/>
            <person name="Lin S."/>
            <person name="Macmil S.L."/>
            <person name="Magdelenat G."/>
            <person name="Matthews L."/>
            <person name="McCorrison J."/>
            <person name="Monaghan E.L."/>
            <person name="Mun J.H."/>
            <person name="Najar F.Z."/>
            <person name="Nicholson C."/>
            <person name="Noirot C."/>
            <person name="O'Bleness M."/>
            <person name="Paule C.R."/>
            <person name="Poulain J."/>
            <person name="Prion F."/>
            <person name="Qin B."/>
            <person name="Qu C."/>
            <person name="Retzel E.F."/>
            <person name="Riddle C."/>
            <person name="Sallet E."/>
            <person name="Samain S."/>
            <person name="Samson N."/>
            <person name="Sanders I."/>
            <person name="Saurat O."/>
            <person name="Scarpelli C."/>
            <person name="Schiex T."/>
            <person name="Segurens B."/>
            <person name="Severin A.J."/>
            <person name="Sherrier D.J."/>
            <person name="Shi R."/>
            <person name="Sims S."/>
            <person name="Singer S.R."/>
            <person name="Sinharoy S."/>
            <person name="Sterck L."/>
            <person name="Viollet A."/>
            <person name="Wang B.B."/>
            <person name="Wang K."/>
            <person name="Wang M."/>
            <person name="Wang X."/>
            <person name="Warfsmann J."/>
            <person name="Weissenbach J."/>
            <person name="White D.D."/>
            <person name="White J.D."/>
            <person name="Wiley G.B."/>
            <person name="Wincker P."/>
            <person name="Xing Y."/>
            <person name="Yang L."/>
            <person name="Yao Z."/>
            <person name="Ying F."/>
            <person name="Zhai J."/>
            <person name="Zhou L."/>
            <person name="Zuber A."/>
            <person name="Denarie J."/>
            <person name="Dixon R.A."/>
            <person name="May G.D."/>
            <person name="Schwartz D.C."/>
            <person name="Rogers J."/>
            <person name="Quetier F."/>
            <person name="Town C.D."/>
            <person name="Roe B.A."/>
        </authorList>
    </citation>
    <scope>NUCLEOTIDE SEQUENCE [LARGE SCALE GENOMIC DNA]</scope>
    <source>
        <strain evidence="24">A17</strain>
        <strain evidence="25 26">cv. Jemalong A17</strain>
    </source>
</reference>
<evidence type="ECO:0000256" key="13">
    <source>
        <dbReference type="ARBA" id="ARBA00023157"/>
    </source>
</evidence>
<keyword evidence="9 18" id="KW-0418">Kinase</keyword>
<evidence type="ECO:0000256" key="10">
    <source>
        <dbReference type="ARBA" id="ARBA00022840"/>
    </source>
</evidence>
<evidence type="ECO:0000256" key="4">
    <source>
        <dbReference type="ARBA" id="ARBA00022536"/>
    </source>
</evidence>
<evidence type="ECO:0000256" key="1">
    <source>
        <dbReference type="ARBA" id="ARBA00004251"/>
    </source>
</evidence>
<dbReference type="PIRSF" id="PIRSF000641">
    <property type="entry name" value="SRK"/>
    <property type="match status" value="1"/>
</dbReference>
<dbReference type="CDD" id="cd01098">
    <property type="entry name" value="PAN_AP_plant"/>
    <property type="match status" value="1"/>
</dbReference>
<keyword evidence="26" id="KW-1185">Reference proteome</keyword>
<gene>
    <name evidence="25" type="primary">25498356</name>
    <name evidence="24" type="ordered locus">MTR_7g056647</name>
</gene>
<evidence type="ECO:0000256" key="7">
    <source>
        <dbReference type="ARBA" id="ARBA00022729"/>
    </source>
</evidence>
<evidence type="ECO:0000256" key="20">
    <source>
        <dbReference type="SAM" id="Phobius"/>
    </source>
</evidence>
<keyword evidence="11 20" id="KW-1133">Transmembrane helix</keyword>
<evidence type="ECO:0000313" key="25">
    <source>
        <dbReference type="EnsemblPlants" id="KEH22738"/>
    </source>
</evidence>
<evidence type="ECO:0000256" key="15">
    <source>
        <dbReference type="ARBA" id="ARBA00023180"/>
    </source>
</evidence>
<dbReference type="InterPro" id="IPR008271">
    <property type="entry name" value="Ser/Thr_kinase_AS"/>
</dbReference>
<sequence length="849" mass="95514">MLLISLMNFTNCAYLFSVLFILFCYFLNVSIGTNTITSSQYIKDPEALTSKDGNFTLGFFSAKNSTNRYVGIWWKSQSTIIWVANRNQPLNDTNGIVTISEDGNLVVLNGQKRVYWSSNVSNIASNTTSQFSDYGNLVLLESTTGNTLWQSIQQPTDTLLPGMKLSVNKRTGMSVKMKSWKNPSDPSIGNFSSSTIERQHIHEVFIWNETRTSWRSGPWNGGVFTGIQAMAMAYFFDFQVGDDGEGSTSIYYTIQNDVGLVIYHLNSHGVLEEKRWDDEKKEVHVTWTSRDSECDVYGICGAFAICSSSTSPICSCLKGFEPKNIREWKINNWSGGCVRKTPLQCERVHNKTTSTKEDGILKLQTIKVPDFAEGLIVTPDICRSLCLENCSCLAYSHDDGIGCMLWTANLLDIQQLEMGGLDLYVRIAHEKPDTDKRRNKTIIILSTVIVGSIIILICAYIIWRRTGNHPAKLWLFTKSARKKNNKAFQQFNIGGSPNVSPSDNVIGEMSQVKLQELLIFDFEKLATATNNFHLSNKLGQGGFGIVYKGKLQDGREIAVKRLSKASGQGLEEFMNEVVVLCKLQHRNLVRLLGCCTDGDEKMLMYEYMPNKSLDAFIFDPSKNKLLDWSTRCNIIEGIARGLLYLHRDSRLRIIHRDLKASNVLLDEELNPKIADFGMARIFGGGDDQVNTSRIVGTYGYMSPEYAMQGLFSEKTDVFSFGVLILEILTGKRNSSFYEDAHNLSLLGYVWIQWREDNILSLIDQGIDDPSHHYYILRYIHIGLLCVQEIAVDRPTMAAVISMLNSEGALLAPSKPAFILRQNMLNSNWPEECKSVSSINNVTMTETCGR</sequence>
<dbReference type="SMART" id="SM00473">
    <property type="entry name" value="PAN_AP"/>
    <property type="match status" value="1"/>
</dbReference>
<keyword evidence="2" id="KW-1003">Cell membrane</keyword>
<dbReference type="SUPFAM" id="SSF56112">
    <property type="entry name" value="Protein kinase-like (PK-like)"/>
    <property type="match status" value="1"/>
</dbReference>
<keyword evidence="10 18" id="KW-0067">ATP-binding</keyword>
<dbReference type="InterPro" id="IPR001245">
    <property type="entry name" value="Ser-Thr/Tyr_kinase_cat_dom"/>
</dbReference>
<dbReference type="OrthoDB" id="1934880at2759"/>
<evidence type="ECO:0000256" key="3">
    <source>
        <dbReference type="ARBA" id="ARBA00022527"/>
    </source>
</evidence>
<keyword evidence="6 20" id="KW-0812">Transmembrane</keyword>
<keyword evidence="12 20" id="KW-0472">Membrane</keyword>
<dbReference type="SMART" id="SM00108">
    <property type="entry name" value="B_lectin"/>
    <property type="match status" value="1"/>
</dbReference>
<organism evidence="24 26">
    <name type="scientific">Medicago truncatula</name>
    <name type="common">Barrel medic</name>
    <name type="synonym">Medicago tribuloides</name>
    <dbReference type="NCBI Taxonomy" id="3880"/>
    <lineage>
        <taxon>Eukaryota</taxon>
        <taxon>Viridiplantae</taxon>
        <taxon>Streptophyta</taxon>
        <taxon>Embryophyta</taxon>
        <taxon>Tracheophyta</taxon>
        <taxon>Spermatophyta</taxon>
        <taxon>Magnoliopsida</taxon>
        <taxon>eudicotyledons</taxon>
        <taxon>Gunneridae</taxon>
        <taxon>Pentapetalae</taxon>
        <taxon>rosids</taxon>
        <taxon>fabids</taxon>
        <taxon>Fabales</taxon>
        <taxon>Fabaceae</taxon>
        <taxon>Papilionoideae</taxon>
        <taxon>50 kb inversion clade</taxon>
        <taxon>NPAAA clade</taxon>
        <taxon>Hologalegina</taxon>
        <taxon>IRL clade</taxon>
        <taxon>Trifolieae</taxon>
        <taxon>Medicago</taxon>
    </lineage>
</organism>
<dbReference type="InterPro" id="IPR000858">
    <property type="entry name" value="S_locus_glycoprot_dom"/>
</dbReference>
<evidence type="ECO:0000256" key="14">
    <source>
        <dbReference type="ARBA" id="ARBA00023170"/>
    </source>
</evidence>
<dbReference type="SMART" id="SM00220">
    <property type="entry name" value="S_TKc"/>
    <property type="match status" value="1"/>
</dbReference>
<evidence type="ECO:0000256" key="16">
    <source>
        <dbReference type="ARBA" id="ARBA00047899"/>
    </source>
</evidence>
<dbReference type="InterPro" id="IPR003609">
    <property type="entry name" value="Pan_app"/>
</dbReference>
<feature type="domain" description="Bulb-type lectin" evidence="22">
    <location>
        <begin position="33"/>
        <end position="152"/>
    </location>
</feature>
<evidence type="ECO:0000256" key="17">
    <source>
        <dbReference type="ARBA" id="ARBA00048679"/>
    </source>
</evidence>
<keyword evidence="15" id="KW-0325">Glycoprotein</keyword>
<dbReference type="EnsemblPlants" id="KEH22738">
    <property type="protein sequence ID" value="KEH22738"/>
    <property type="gene ID" value="MTR_7g056647"/>
</dbReference>
<dbReference type="PROSITE" id="PS50011">
    <property type="entry name" value="PROTEIN_KINASE_DOM"/>
    <property type="match status" value="1"/>
</dbReference>
<dbReference type="CDD" id="cd14066">
    <property type="entry name" value="STKc_IRAK"/>
    <property type="match status" value="1"/>
</dbReference>
<evidence type="ECO:0000256" key="6">
    <source>
        <dbReference type="ARBA" id="ARBA00022692"/>
    </source>
</evidence>
<evidence type="ECO:0000256" key="11">
    <source>
        <dbReference type="ARBA" id="ARBA00022989"/>
    </source>
</evidence>
<dbReference type="Pfam" id="PF01453">
    <property type="entry name" value="B_lectin"/>
    <property type="match status" value="1"/>
</dbReference>
<dbReference type="GO" id="GO:0004674">
    <property type="term" value="F:protein serine/threonine kinase activity"/>
    <property type="evidence" value="ECO:0000318"/>
    <property type="project" value="GO_Central"/>
</dbReference>
<dbReference type="EC" id="2.7.11.1" evidence="18"/>
<accession>A0A072U0S1</accession>
<dbReference type="EMBL" id="CM001223">
    <property type="protein sequence ID" value="KEH22738.1"/>
    <property type="molecule type" value="Genomic_DNA"/>
</dbReference>
<keyword evidence="3 18" id="KW-0723">Serine/threonine-protein kinase</keyword>